<evidence type="ECO:0000313" key="3">
    <source>
        <dbReference type="Proteomes" id="UP000551758"/>
    </source>
</evidence>
<comment type="caution">
    <text evidence="2">The sequence shown here is derived from an EMBL/GenBank/DDBJ whole genome shotgun (WGS) entry which is preliminary data.</text>
</comment>
<feature type="compositionally biased region" description="Basic and acidic residues" evidence="1">
    <location>
        <begin position="174"/>
        <end position="189"/>
    </location>
</feature>
<protein>
    <submittedName>
        <fullName evidence="2">Uncharacterized protein</fullName>
    </submittedName>
</protein>
<proteinExistence type="predicted"/>
<evidence type="ECO:0000256" key="1">
    <source>
        <dbReference type="SAM" id="MobiDB-lite"/>
    </source>
</evidence>
<dbReference type="EMBL" id="JACDTQ010001070">
    <property type="protein sequence ID" value="KAF5923981.1"/>
    <property type="molecule type" value="Genomic_DNA"/>
</dbReference>
<evidence type="ECO:0000313" key="2">
    <source>
        <dbReference type="EMBL" id="KAF5923981.1"/>
    </source>
</evidence>
<feature type="region of interest" description="Disordered" evidence="1">
    <location>
        <begin position="129"/>
        <end position="189"/>
    </location>
</feature>
<feature type="compositionally biased region" description="Basic residues" evidence="1">
    <location>
        <begin position="157"/>
        <end position="172"/>
    </location>
</feature>
<organism evidence="2 3">
    <name type="scientific">Diceros bicornis minor</name>
    <name type="common">South-central black rhinoceros</name>
    <dbReference type="NCBI Taxonomy" id="77932"/>
    <lineage>
        <taxon>Eukaryota</taxon>
        <taxon>Metazoa</taxon>
        <taxon>Chordata</taxon>
        <taxon>Craniata</taxon>
        <taxon>Vertebrata</taxon>
        <taxon>Euteleostomi</taxon>
        <taxon>Mammalia</taxon>
        <taxon>Eutheria</taxon>
        <taxon>Laurasiatheria</taxon>
        <taxon>Perissodactyla</taxon>
        <taxon>Rhinocerotidae</taxon>
        <taxon>Diceros</taxon>
    </lineage>
</organism>
<sequence length="189" mass="20849">MNRQGVEWGWGVEGGEETKLYTLLLGGKIRMTLTKVSSRRGGDLIRRQQEPLFRQAALVWLDARQRLTNILLIRGAVPEGSCEPPQENEEGTAPIHRALTPSMWSPPLLGGRVSAPALPSTLRVNRRRTPGCAQRGRPARGINGHPAPGRVAACAPRRGRNKACGRRRRALPKGRLDNPARPRPDRLTT</sequence>
<keyword evidence="3" id="KW-1185">Reference proteome</keyword>
<gene>
    <name evidence="2" type="ORF">HPG69_010413</name>
</gene>
<accession>A0A7J7F7L0</accession>
<reference evidence="2 3" key="1">
    <citation type="journal article" date="2020" name="Mol. Biol. Evol.">
        <title>Interspecific Gene Flow and the Evolution of Specialization in Black and White Rhinoceros.</title>
        <authorList>
            <person name="Moodley Y."/>
            <person name="Westbury M.V."/>
            <person name="Russo I.M."/>
            <person name="Gopalakrishnan S."/>
            <person name="Rakotoarivelo A."/>
            <person name="Olsen R.A."/>
            <person name="Prost S."/>
            <person name="Tunstall T."/>
            <person name="Ryder O.A."/>
            <person name="Dalen L."/>
            <person name="Bruford M.W."/>
        </authorList>
    </citation>
    <scope>NUCLEOTIDE SEQUENCE [LARGE SCALE GENOMIC DNA]</scope>
    <source>
        <strain evidence="2">SBR-YM</strain>
        <tissue evidence="2">Skin</tissue>
    </source>
</reference>
<name>A0A7J7F7L0_DICBM</name>
<dbReference type="AlphaFoldDB" id="A0A7J7F7L0"/>
<dbReference type="Proteomes" id="UP000551758">
    <property type="component" value="Unassembled WGS sequence"/>
</dbReference>